<name>A0A1B7TJW2_9ASCO</name>
<sequence length="802" mass="93195">MSRFVFDNTYSSSDGFSDSDNIDDSSNRSNNSSDSYDASDISNGFEYETIDFKKKYDHFSNQFISEVFNINGKIITFYKPKTMEILKYKDLYSKKVYDEVKKGLKFPDQNDFGFISNGDVFTSVGKDPNTVNNQLFSINFDRLKYDTPYFNFTFYDYCIVEKKRVISKKIRFTNVYSSDNLTTSKLGLFHSKNLYTSFHQSAILSTNKNAIQVTNDESDSSFTFLFEEITDLEELEKSIFFLSRYKDTKWLGKNLSKASYLNYLFFKNNESLIKETKLRSKSLCIYDLNQLLEKRPAIMKICPSDHINIEKHGEVLDVKKLFDNHDYFNIEYIQKTVISPDKSHLAVLTSFGRIKIFLTNDLKGGNDGNIVSLQFSHLDDNVFFQKNQIKVALYKKRFRNEVEVHMADMDWSILNNGSIKDIEWLDDKQLLYVTDIYTQRADKDFSAIVVPSDNKINFGFESNPLNDKTQNVSKRDAIFKEPVLKVLYLPKNEKYYNKRSLSDEITEGHLYPYSLTLNTFELFQYPQLIAGVQVNLSEKQLLILVLCENENGNKMNYALLNFEYTDSTHTNKPVSAIPISVVPLRLKPQITSFEIISKNQCLIRYGETFEWINLETCEVIRKVVIPSRDLNAIEKTKSPIILPLEEDEKSQSDMKDVKIYTDFDMSERNDSGSVSRGLSVTPEPKQDSSRDRVNLLLNVPLNTTDPPDYYNILNFNENKFIIYDIVSKVYLITFDDGKAVSQTKLKINITGCEMHRKNKINLIKYDNEKQELLMIFNEKNVATCKFNPFSFFEKVLEFNLLL</sequence>
<feature type="non-terminal residue" evidence="2">
    <location>
        <position position="802"/>
    </location>
</feature>
<proteinExistence type="predicted"/>
<accession>A0A1B7TJW2</accession>
<feature type="region of interest" description="Disordered" evidence="1">
    <location>
        <begin position="1"/>
        <end position="37"/>
    </location>
</feature>
<gene>
    <name evidence="2" type="ORF">HANVADRAFT_50960</name>
</gene>
<comment type="caution">
    <text evidence="2">The sequence shown here is derived from an EMBL/GenBank/DDBJ whole genome shotgun (WGS) entry which is preliminary data.</text>
</comment>
<evidence type="ECO:0000313" key="2">
    <source>
        <dbReference type="EMBL" id="OBA29013.1"/>
    </source>
</evidence>
<feature type="compositionally biased region" description="Low complexity" evidence="1">
    <location>
        <begin position="27"/>
        <end position="37"/>
    </location>
</feature>
<protein>
    <submittedName>
        <fullName evidence="2">Uncharacterized protein</fullName>
    </submittedName>
</protein>
<dbReference type="EMBL" id="LXPE01000001">
    <property type="protein sequence ID" value="OBA29013.1"/>
    <property type="molecule type" value="Genomic_DNA"/>
</dbReference>
<dbReference type="Proteomes" id="UP000092321">
    <property type="component" value="Unassembled WGS sequence"/>
</dbReference>
<feature type="region of interest" description="Disordered" evidence="1">
    <location>
        <begin position="666"/>
        <end position="689"/>
    </location>
</feature>
<evidence type="ECO:0000256" key="1">
    <source>
        <dbReference type="SAM" id="MobiDB-lite"/>
    </source>
</evidence>
<keyword evidence="3" id="KW-1185">Reference proteome</keyword>
<dbReference type="AlphaFoldDB" id="A0A1B7TJW2"/>
<reference evidence="3" key="1">
    <citation type="journal article" date="2016" name="Proc. Natl. Acad. Sci. U.S.A.">
        <title>Comparative genomics of biotechnologically important yeasts.</title>
        <authorList>
            <person name="Riley R."/>
            <person name="Haridas S."/>
            <person name="Wolfe K.H."/>
            <person name="Lopes M.R."/>
            <person name="Hittinger C.T."/>
            <person name="Goeker M."/>
            <person name="Salamov A.A."/>
            <person name="Wisecaver J.H."/>
            <person name="Long T.M."/>
            <person name="Calvey C.H."/>
            <person name="Aerts A.L."/>
            <person name="Barry K.W."/>
            <person name="Choi C."/>
            <person name="Clum A."/>
            <person name="Coughlan A.Y."/>
            <person name="Deshpande S."/>
            <person name="Douglass A.P."/>
            <person name="Hanson S.J."/>
            <person name="Klenk H.-P."/>
            <person name="LaButti K.M."/>
            <person name="Lapidus A."/>
            <person name="Lindquist E.A."/>
            <person name="Lipzen A.M."/>
            <person name="Meier-Kolthoff J.P."/>
            <person name="Ohm R.A."/>
            <person name="Otillar R.P."/>
            <person name="Pangilinan J.L."/>
            <person name="Peng Y."/>
            <person name="Rokas A."/>
            <person name="Rosa C.A."/>
            <person name="Scheuner C."/>
            <person name="Sibirny A.A."/>
            <person name="Slot J.C."/>
            <person name="Stielow J.B."/>
            <person name="Sun H."/>
            <person name="Kurtzman C.P."/>
            <person name="Blackwell M."/>
            <person name="Grigoriev I.V."/>
            <person name="Jeffries T.W."/>
        </authorList>
    </citation>
    <scope>NUCLEOTIDE SEQUENCE [LARGE SCALE GENOMIC DNA]</scope>
    <source>
        <strain evidence="3">NRRL Y-1626</strain>
    </source>
</reference>
<evidence type="ECO:0000313" key="3">
    <source>
        <dbReference type="Proteomes" id="UP000092321"/>
    </source>
</evidence>
<organism evidence="2 3">
    <name type="scientific">Hanseniaspora valbyensis NRRL Y-1626</name>
    <dbReference type="NCBI Taxonomy" id="766949"/>
    <lineage>
        <taxon>Eukaryota</taxon>
        <taxon>Fungi</taxon>
        <taxon>Dikarya</taxon>
        <taxon>Ascomycota</taxon>
        <taxon>Saccharomycotina</taxon>
        <taxon>Saccharomycetes</taxon>
        <taxon>Saccharomycodales</taxon>
        <taxon>Saccharomycodaceae</taxon>
        <taxon>Hanseniaspora</taxon>
    </lineage>
</organism>